<protein>
    <recommendedName>
        <fullName evidence="4">HK97 gp10 family phage protein</fullName>
    </recommendedName>
</protein>
<evidence type="ECO:0000313" key="2">
    <source>
        <dbReference type="EMBL" id="RTR29062.1"/>
    </source>
</evidence>
<reference evidence="2 3" key="1">
    <citation type="submission" date="2018-12" db="EMBL/GenBank/DDBJ databases">
        <title>Deinococcus radiophilus ATCC 27603 genome sequencing and assembly.</title>
        <authorList>
            <person name="Maclea K.S."/>
            <person name="Maynard C.R."/>
        </authorList>
    </citation>
    <scope>NUCLEOTIDE SEQUENCE [LARGE SCALE GENOMIC DNA]</scope>
    <source>
        <strain evidence="2 3">ATCC 27603</strain>
    </source>
</reference>
<evidence type="ECO:0000313" key="3">
    <source>
        <dbReference type="Proteomes" id="UP000277766"/>
    </source>
</evidence>
<dbReference type="AlphaFoldDB" id="A0A431W0M6"/>
<dbReference type="RefSeq" id="WP_126351517.1">
    <property type="nucleotide sequence ID" value="NZ_CP086380.1"/>
</dbReference>
<accession>A0A431W0M6</accession>
<comment type="caution">
    <text evidence="2">The sequence shown here is derived from an EMBL/GenBank/DDBJ whole genome shotgun (WGS) entry which is preliminary data.</text>
</comment>
<dbReference type="EMBL" id="RXPE01000005">
    <property type="protein sequence ID" value="RTR29062.1"/>
    <property type="molecule type" value="Genomic_DNA"/>
</dbReference>
<evidence type="ECO:0008006" key="4">
    <source>
        <dbReference type="Google" id="ProtNLM"/>
    </source>
</evidence>
<feature type="region of interest" description="Disordered" evidence="1">
    <location>
        <begin position="38"/>
        <end position="78"/>
    </location>
</feature>
<organism evidence="2 3">
    <name type="scientific">Deinococcus radiophilus</name>
    <dbReference type="NCBI Taxonomy" id="32062"/>
    <lineage>
        <taxon>Bacteria</taxon>
        <taxon>Thermotogati</taxon>
        <taxon>Deinococcota</taxon>
        <taxon>Deinococci</taxon>
        <taxon>Deinococcales</taxon>
        <taxon>Deinococcaceae</taxon>
        <taxon>Deinococcus</taxon>
    </lineage>
</organism>
<name>A0A431W0M6_9DEIO</name>
<proteinExistence type="predicted"/>
<dbReference type="Proteomes" id="UP000277766">
    <property type="component" value="Unassembled WGS sequence"/>
</dbReference>
<dbReference type="OrthoDB" id="73115at2"/>
<gene>
    <name evidence="2" type="ORF">EJ104_04250</name>
</gene>
<keyword evidence="3" id="KW-1185">Reference proteome</keyword>
<sequence length="128" mass="13214">MANLNPAGWAELQRRVQGRAVQAAGAAAQVLDQKLAGEGSGAKHAGLPHRSSAPGEYPAEQSGDLRESVGSRPAGEMGAEFGLIDAPEHAAHLHFKPPQAGGRPVMDMALADDDIQRAVLDGFKDGGV</sequence>
<evidence type="ECO:0000256" key="1">
    <source>
        <dbReference type="SAM" id="MobiDB-lite"/>
    </source>
</evidence>